<comment type="caution">
    <text evidence="2">The sequence shown here is derived from an EMBL/GenBank/DDBJ whole genome shotgun (WGS) entry which is preliminary data.</text>
</comment>
<feature type="domain" description="AB hydrolase-1" evidence="1">
    <location>
        <begin position="9"/>
        <end position="251"/>
    </location>
</feature>
<dbReference type="InterPro" id="IPR000073">
    <property type="entry name" value="AB_hydrolase_1"/>
</dbReference>
<dbReference type="Proteomes" id="UP000214684">
    <property type="component" value="Unassembled WGS sequence"/>
</dbReference>
<evidence type="ECO:0000313" key="3">
    <source>
        <dbReference type="Proteomes" id="UP000214684"/>
    </source>
</evidence>
<dbReference type="GO" id="GO:0016787">
    <property type="term" value="F:hydrolase activity"/>
    <property type="evidence" value="ECO:0007669"/>
    <property type="project" value="UniProtKB-KW"/>
</dbReference>
<sequence length="261" mass="29902">MSLSNTKTIVFITGAFVSHSCWDEWIVFFESKGYKTVAPPWLYKNELAEVLRSRHPDEKIASIRLQHLIDYYTEIIEKLPNKPILIGHSYGGLLTQLLLQKDLAVAGIAIHSVAPQGLITFKFSFYKGTWGALGFFTSLKKTFLMPFKQWQYAFTNGMLFEEQKEAYEKLVVPESKLALRDGLTKLAKIDFSKPHPPLLIIAGSEDHIVPASLNYLNFKKYKNFKSITVFKEFRGRNHYVLGQSNWKEVAAFATDWLEKIG</sequence>
<dbReference type="RefSeq" id="WP_089481491.1">
    <property type="nucleotide sequence ID" value="NZ_MUGS01000061.1"/>
</dbReference>
<accession>A0A227NQI5</accession>
<dbReference type="Gene3D" id="3.40.50.1820">
    <property type="entry name" value="alpha/beta hydrolase"/>
    <property type="match status" value="1"/>
</dbReference>
<reference evidence="2 3" key="1">
    <citation type="submission" date="2016-11" db="EMBL/GenBank/DDBJ databases">
        <title>Whole genomes of Flavobacteriaceae.</title>
        <authorList>
            <person name="Stine C."/>
            <person name="Li C."/>
            <person name="Tadesse D."/>
        </authorList>
    </citation>
    <scope>NUCLEOTIDE SEQUENCE [LARGE SCALE GENOMIC DNA]</scope>
    <source>
        <strain evidence="2 3">DSM 24704</strain>
    </source>
</reference>
<dbReference type="EMBL" id="MUGS01000061">
    <property type="protein sequence ID" value="OXE99557.1"/>
    <property type="molecule type" value="Genomic_DNA"/>
</dbReference>
<organism evidence="2 3">
    <name type="scientific">Flavobacterium araucananum</name>
    <dbReference type="NCBI Taxonomy" id="946678"/>
    <lineage>
        <taxon>Bacteria</taxon>
        <taxon>Pseudomonadati</taxon>
        <taxon>Bacteroidota</taxon>
        <taxon>Flavobacteriia</taxon>
        <taxon>Flavobacteriales</taxon>
        <taxon>Flavobacteriaceae</taxon>
        <taxon>Flavobacterium</taxon>
    </lineage>
</organism>
<evidence type="ECO:0000313" key="2">
    <source>
        <dbReference type="EMBL" id="OXE99557.1"/>
    </source>
</evidence>
<keyword evidence="3" id="KW-1185">Reference proteome</keyword>
<name>A0A227NQI5_9FLAO</name>
<dbReference type="OrthoDB" id="9814966at2"/>
<dbReference type="Pfam" id="PF12697">
    <property type="entry name" value="Abhydrolase_6"/>
    <property type="match status" value="1"/>
</dbReference>
<protein>
    <submittedName>
        <fullName evidence="2">Alpha/beta hydrolase</fullName>
    </submittedName>
</protein>
<proteinExistence type="predicted"/>
<evidence type="ECO:0000259" key="1">
    <source>
        <dbReference type="Pfam" id="PF12697"/>
    </source>
</evidence>
<keyword evidence="2" id="KW-0378">Hydrolase</keyword>
<gene>
    <name evidence="2" type="ORF">B0A64_21240</name>
</gene>
<dbReference type="AlphaFoldDB" id="A0A227NQI5"/>
<dbReference type="InterPro" id="IPR029058">
    <property type="entry name" value="AB_hydrolase_fold"/>
</dbReference>
<dbReference type="SUPFAM" id="SSF53474">
    <property type="entry name" value="alpha/beta-Hydrolases"/>
    <property type="match status" value="1"/>
</dbReference>